<dbReference type="Proteomes" id="UP000324897">
    <property type="component" value="Chromosome 4"/>
</dbReference>
<protein>
    <submittedName>
        <fullName evidence="1">Uncharacterized protein</fullName>
    </submittedName>
</protein>
<comment type="caution">
    <text evidence="1">The sequence shown here is derived from an EMBL/GenBank/DDBJ whole genome shotgun (WGS) entry which is preliminary data.</text>
</comment>
<accession>A0A5J9VR75</accession>
<dbReference type="Gramene" id="TVU38709">
    <property type="protein sequence ID" value="TVU38709"/>
    <property type="gene ID" value="EJB05_12093"/>
</dbReference>
<evidence type="ECO:0000313" key="1">
    <source>
        <dbReference type="EMBL" id="TVU38709.1"/>
    </source>
</evidence>
<organism evidence="1 2">
    <name type="scientific">Eragrostis curvula</name>
    <name type="common">weeping love grass</name>
    <dbReference type="NCBI Taxonomy" id="38414"/>
    <lineage>
        <taxon>Eukaryota</taxon>
        <taxon>Viridiplantae</taxon>
        <taxon>Streptophyta</taxon>
        <taxon>Embryophyta</taxon>
        <taxon>Tracheophyta</taxon>
        <taxon>Spermatophyta</taxon>
        <taxon>Magnoliopsida</taxon>
        <taxon>Liliopsida</taxon>
        <taxon>Poales</taxon>
        <taxon>Poaceae</taxon>
        <taxon>PACMAD clade</taxon>
        <taxon>Chloridoideae</taxon>
        <taxon>Eragrostideae</taxon>
        <taxon>Eragrostidinae</taxon>
        <taxon>Eragrostis</taxon>
    </lineage>
</organism>
<sequence length="67" mass="7973">MRETGKACCYYAALRNGWKPETMVHHPTKEWQEFFSFDKLVAKTCYRHSQLICIKDGRFPDILEFIS</sequence>
<gene>
    <name evidence="1" type="ORF">EJB05_12093</name>
</gene>
<reference evidence="1 2" key="1">
    <citation type="journal article" date="2019" name="Sci. Rep.">
        <title>A high-quality genome of Eragrostis curvula grass provides insights into Poaceae evolution and supports new strategies to enhance forage quality.</title>
        <authorList>
            <person name="Carballo J."/>
            <person name="Santos B.A.C.M."/>
            <person name="Zappacosta D."/>
            <person name="Garbus I."/>
            <person name="Selva J.P."/>
            <person name="Gallo C.A."/>
            <person name="Diaz A."/>
            <person name="Albertini E."/>
            <person name="Caccamo M."/>
            <person name="Echenique V."/>
        </authorList>
    </citation>
    <scope>NUCLEOTIDE SEQUENCE [LARGE SCALE GENOMIC DNA]</scope>
    <source>
        <strain evidence="2">cv. Victoria</strain>
        <tissue evidence="1">Leaf</tissue>
    </source>
</reference>
<evidence type="ECO:0000313" key="2">
    <source>
        <dbReference type="Proteomes" id="UP000324897"/>
    </source>
</evidence>
<dbReference type="AlphaFoldDB" id="A0A5J9VR75"/>
<name>A0A5J9VR75_9POAL</name>
<proteinExistence type="predicted"/>
<dbReference type="EMBL" id="RWGY01000007">
    <property type="protein sequence ID" value="TVU38709.1"/>
    <property type="molecule type" value="Genomic_DNA"/>
</dbReference>
<feature type="non-terminal residue" evidence="1">
    <location>
        <position position="1"/>
    </location>
</feature>
<keyword evidence="2" id="KW-1185">Reference proteome</keyword>